<name>A0A518DLU8_9BACT</name>
<gene>
    <name evidence="5" type="primary">ydfH_1</name>
    <name evidence="5" type="ORF">Pla8534_05890</name>
</gene>
<dbReference type="SMART" id="SM00345">
    <property type="entry name" value="HTH_GNTR"/>
    <property type="match status" value="1"/>
</dbReference>
<sequence>MPAETPLQNVTLAPADSTAPGDRSFLQQRAYEELKRWIQETTLEPGAFLSERRLAAELGMSKTPVKAALVRLEAEGFVLVSPQQGIVVRELSVHEIADQFEIRRALETFVLRAVAGKLNAAEADRVQENLRLQEQAAASREIGQAVELDADFHAMFCEFLGNQEILSVMARLRDRMHRVISRVLEQDGERIETSRHEHQAIAAAVLQGDAERAVQAMEEHLNYGKQFLLSPRRR</sequence>
<dbReference type="SUPFAM" id="SSF48008">
    <property type="entry name" value="GntR ligand-binding domain-like"/>
    <property type="match status" value="1"/>
</dbReference>
<dbReference type="RefSeq" id="WP_145049097.1">
    <property type="nucleotide sequence ID" value="NZ_CP036433.1"/>
</dbReference>
<keyword evidence="3" id="KW-0804">Transcription</keyword>
<keyword evidence="6" id="KW-1185">Reference proteome</keyword>
<dbReference type="PROSITE" id="PS50949">
    <property type="entry name" value="HTH_GNTR"/>
    <property type="match status" value="1"/>
</dbReference>
<keyword evidence="1" id="KW-0805">Transcription regulation</keyword>
<dbReference type="AlphaFoldDB" id="A0A518DLU8"/>
<organism evidence="5 6">
    <name type="scientific">Lignipirellula cremea</name>
    <dbReference type="NCBI Taxonomy" id="2528010"/>
    <lineage>
        <taxon>Bacteria</taxon>
        <taxon>Pseudomonadati</taxon>
        <taxon>Planctomycetota</taxon>
        <taxon>Planctomycetia</taxon>
        <taxon>Pirellulales</taxon>
        <taxon>Pirellulaceae</taxon>
        <taxon>Lignipirellula</taxon>
    </lineage>
</organism>
<dbReference type="Gene3D" id="1.10.10.10">
    <property type="entry name" value="Winged helix-like DNA-binding domain superfamily/Winged helix DNA-binding domain"/>
    <property type="match status" value="1"/>
</dbReference>
<dbReference type="SUPFAM" id="SSF46785">
    <property type="entry name" value="Winged helix' DNA-binding domain"/>
    <property type="match status" value="1"/>
</dbReference>
<accession>A0A518DLU8</accession>
<dbReference type="InterPro" id="IPR000524">
    <property type="entry name" value="Tscrpt_reg_HTH_GntR"/>
</dbReference>
<evidence type="ECO:0000256" key="2">
    <source>
        <dbReference type="ARBA" id="ARBA00023125"/>
    </source>
</evidence>
<dbReference type="GO" id="GO:0003677">
    <property type="term" value="F:DNA binding"/>
    <property type="evidence" value="ECO:0007669"/>
    <property type="project" value="UniProtKB-KW"/>
</dbReference>
<dbReference type="SMART" id="SM00895">
    <property type="entry name" value="FCD"/>
    <property type="match status" value="1"/>
</dbReference>
<dbReference type="InterPro" id="IPR036388">
    <property type="entry name" value="WH-like_DNA-bd_sf"/>
</dbReference>
<reference evidence="5 6" key="1">
    <citation type="submission" date="2019-02" db="EMBL/GenBank/DDBJ databases">
        <title>Deep-cultivation of Planctomycetes and their phenomic and genomic characterization uncovers novel biology.</title>
        <authorList>
            <person name="Wiegand S."/>
            <person name="Jogler M."/>
            <person name="Boedeker C."/>
            <person name="Pinto D."/>
            <person name="Vollmers J."/>
            <person name="Rivas-Marin E."/>
            <person name="Kohn T."/>
            <person name="Peeters S.H."/>
            <person name="Heuer A."/>
            <person name="Rast P."/>
            <person name="Oberbeckmann S."/>
            <person name="Bunk B."/>
            <person name="Jeske O."/>
            <person name="Meyerdierks A."/>
            <person name="Storesund J.E."/>
            <person name="Kallscheuer N."/>
            <person name="Luecker S."/>
            <person name="Lage O.M."/>
            <person name="Pohl T."/>
            <person name="Merkel B.J."/>
            <person name="Hornburger P."/>
            <person name="Mueller R.-W."/>
            <person name="Bruemmer F."/>
            <person name="Labrenz M."/>
            <person name="Spormann A.M."/>
            <person name="Op den Camp H."/>
            <person name="Overmann J."/>
            <person name="Amann R."/>
            <person name="Jetten M.S.M."/>
            <person name="Mascher T."/>
            <person name="Medema M.H."/>
            <person name="Devos D.P."/>
            <person name="Kaster A.-K."/>
            <person name="Ovreas L."/>
            <person name="Rohde M."/>
            <person name="Galperin M.Y."/>
            <person name="Jogler C."/>
        </authorList>
    </citation>
    <scope>NUCLEOTIDE SEQUENCE [LARGE SCALE GENOMIC DNA]</scope>
    <source>
        <strain evidence="5 6">Pla85_3_4</strain>
    </source>
</reference>
<evidence type="ECO:0000256" key="3">
    <source>
        <dbReference type="ARBA" id="ARBA00023163"/>
    </source>
</evidence>
<feature type="domain" description="HTH gntR-type" evidence="4">
    <location>
        <begin position="24"/>
        <end position="91"/>
    </location>
</feature>
<dbReference type="PANTHER" id="PTHR43537:SF5">
    <property type="entry name" value="UXU OPERON TRANSCRIPTIONAL REGULATOR"/>
    <property type="match status" value="1"/>
</dbReference>
<dbReference type="InterPro" id="IPR008920">
    <property type="entry name" value="TF_FadR/GntR_C"/>
</dbReference>
<evidence type="ECO:0000313" key="6">
    <source>
        <dbReference type="Proteomes" id="UP000317648"/>
    </source>
</evidence>
<dbReference type="InterPro" id="IPR036390">
    <property type="entry name" value="WH_DNA-bd_sf"/>
</dbReference>
<dbReference type="PANTHER" id="PTHR43537">
    <property type="entry name" value="TRANSCRIPTIONAL REGULATOR, GNTR FAMILY"/>
    <property type="match status" value="1"/>
</dbReference>
<dbReference type="EMBL" id="CP036433">
    <property type="protein sequence ID" value="QDU92816.1"/>
    <property type="molecule type" value="Genomic_DNA"/>
</dbReference>
<dbReference type="GO" id="GO:0003700">
    <property type="term" value="F:DNA-binding transcription factor activity"/>
    <property type="evidence" value="ECO:0007669"/>
    <property type="project" value="InterPro"/>
</dbReference>
<evidence type="ECO:0000313" key="5">
    <source>
        <dbReference type="EMBL" id="QDU92816.1"/>
    </source>
</evidence>
<evidence type="ECO:0000256" key="1">
    <source>
        <dbReference type="ARBA" id="ARBA00023015"/>
    </source>
</evidence>
<evidence type="ECO:0000259" key="4">
    <source>
        <dbReference type="PROSITE" id="PS50949"/>
    </source>
</evidence>
<dbReference type="KEGG" id="lcre:Pla8534_05890"/>
<dbReference type="Pfam" id="PF07729">
    <property type="entry name" value="FCD"/>
    <property type="match status" value="1"/>
</dbReference>
<proteinExistence type="predicted"/>
<dbReference type="Gene3D" id="1.20.120.530">
    <property type="entry name" value="GntR ligand-binding domain-like"/>
    <property type="match status" value="1"/>
</dbReference>
<dbReference type="Proteomes" id="UP000317648">
    <property type="component" value="Chromosome"/>
</dbReference>
<dbReference type="CDD" id="cd07377">
    <property type="entry name" value="WHTH_GntR"/>
    <property type="match status" value="1"/>
</dbReference>
<dbReference type="Pfam" id="PF00392">
    <property type="entry name" value="GntR"/>
    <property type="match status" value="1"/>
</dbReference>
<keyword evidence="2" id="KW-0238">DNA-binding</keyword>
<dbReference type="OrthoDB" id="368257at2"/>
<dbReference type="InterPro" id="IPR011711">
    <property type="entry name" value="GntR_C"/>
</dbReference>
<protein>
    <submittedName>
        <fullName evidence="5">Putative HTH-type transcriptional regulator YdfH</fullName>
    </submittedName>
</protein>
<dbReference type="PRINTS" id="PR00035">
    <property type="entry name" value="HTHGNTR"/>
</dbReference>